<dbReference type="InterPro" id="IPR022642">
    <property type="entry name" value="CheR_C"/>
</dbReference>
<evidence type="ECO:0000313" key="9">
    <source>
        <dbReference type="Proteomes" id="UP000642125"/>
    </source>
</evidence>
<dbReference type="GO" id="GO:0032259">
    <property type="term" value="P:methylation"/>
    <property type="evidence" value="ECO:0007669"/>
    <property type="project" value="UniProtKB-KW"/>
</dbReference>
<dbReference type="SUPFAM" id="SSF47757">
    <property type="entry name" value="Chemotaxis receptor methyltransferase CheR, N-terminal domain"/>
    <property type="match status" value="1"/>
</dbReference>
<dbReference type="InterPro" id="IPR029063">
    <property type="entry name" value="SAM-dependent_MTases_sf"/>
</dbReference>
<dbReference type="GO" id="GO:0008983">
    <property type="term" value="F:protein-glutamate O-methyltransferase activity"/>
    <property type="evidence" value="ECO:0007669"/>
    <property type="project" value="UniProtKB-EC"/>
</dbReference>
<evidence type="ECO:0000256" key="1">
    <source>
        <dbReference type="ARBA" id="ARBA00001541"/>
    </source>
</evidence>
<feature type="domain" description="CheR-type methyltransferase" evidence="7">
    <location>
        <begin position="1"/>
        <end position="271"/>
    </location>
</feature>
<comment type="caution">
    <text evidence="8">The sequence shown here is derived from an EMBL/GenBank/DDBJ whole genome shotgun (WGS) entry which is preliminary data.</text>
</comment>
<dbReference type="InterPro" id="IPR050903">
    <property type="entry name" value="Bact_Chemotaxis_MeTrfase"/>
</dbReference>
<comment type="catalytic activity">
    <reaction evidence="1">
        <text>L-glutamyl-[protein] + S-adenosyl-L-methionine = [protein]-L-glutamate 5-O-methyl ester + S-adenosyl-L-homocysteine</text>
        <dbReference type="Rhea" id="RHEA:24452"/>
        <dbReference type="Rhea" id="RHEA-COMP:10208"/>
        <dbReference type="Rhea" id="RHEA-COMP:10311"/>
        <dbReference type="ChEBI" id="CHEBI:29973"/>
        <dbReference type="ChEBI" id="CHEBI:57856"/>
        <dbReference type="ChEBI" id="CHEBI:59789"/>
        <dbReference type="ChEBI" id="CHEBI:82795"/>
        <dbReference type="EC" id="2.1.1.80"/>
    </reaction>
</comment>
<proteinExistence type="predicted"/>
<evidence type="ECO:0000256" key="2">
    <source>
        <dbReference type="ARBA" id="ARBA00012534"/>
    </source>
</evidence>
<dbReference type="SMART" id="SM00138">
    <property type="entry name" value="MeTrc"/>
    <property type="match status" value="1"/>
</dbReference>
<dbReference type="InterPro" id="IPR000780">
    <property type="entry name" value="CheR_MeTrfase"/>
</dbReference>
<keyword evidence="5" id="KW-0949">S-adenosyl-L-methionine</keyword>
<name>A0A919U832_9CELL</name>
<evidence type="ECO:0000256" key="5">
    <source>
        <dbReference type="ARBA" id="ARBA00022691"/>
    </source>
</evidence>
<dbReference type="PANTHER" id="PTHR24422">
    <property type="entry name" value="CHEMOTAXIS PROTEIN METHYLTRANSFERASE"/>
    <property type="match status" value="1"/>
</dbReference>
<evidence type="ECO:0000256" key="4">
    <source>
        <dbReference type="ARBA" id="ARBA00022679"/>
    </source>
</evidence>
<accession>A0A919U832</accession>
<dbReference type="InterPro" id="IPR036804">
    <property type="entry name" value="CheR_N_sf"/>
</dbReference>
<dbReference type="EC" id="2.1.1.80" evidence="2"/>
<dbReference type="Pfam" id="PF03705">
    <property type="entry name" value="CheR_N"/>
    <property type="match status" value="1"/>
</dbReference>
<dbReference type="RefSeq" id="WP_203670049.1">
    <property type="nucleotide sequence ID" value="NZ_BONO01000032.1"/>
</dbReference>
<reference evidence="8" key="1">
    <citation type="submission" date="2021-01" db="EMBL/GenBank/DDBJ databases">
        <title>Whole genome shotgun sequence of Cellulomonas pakistanensis NBRC 110800.</title>
        <authorList>
            <person name="Komaki H."/>
            <person name="Tamura T."/>
        </authorList>
    </citation>
    <scope>NUCLEOTIDE SEQUENCE</scope>
    <source>
        <strain evidence="8">NBRC 110800</strain>
    </source>
</reference>
<dbReference type="EMBL" id="BONO01000032">
    <property type="protein sequence ID" value="GIG37975.1"/>
    <property type="molecule type" value="Genomic_DNA"/>
</dbReference>
<evidence type="ECO:0000256" key="3">
    <source>
        <dbReference type="ARBA" id="ARBA00022603"/>
    </source>
</evidence>
<dbReference type="PANTHER" id="PTHR24422:SF21">
    <property type="entry name" value="CHEMOTAXIS PROTEIN METHYLTRANSFERASE 1"/>
    <property type="match status" value="1"/>
</dbReference>
<keyword evidence="3 8" id="KW-0489">Methyltransferase</keyword>
<feature type="region of interest" description="Disordered" evidence="6">
    <location>
        <begin position="270"/>
        <end position="343"/>
    </location>
</feature>
<evidence type="ECO:0000256" key="6">
    <source>
        <dbReference type="SAM" id="MobiDB-lite"/>
    </source>
</evidence>
<dbReference type="Gene3D" id="3.40.50.150">
    <property type="entry name" value="Vaccinia Virus protein VP39"/>
    <property type="match status" value="1"/>
</dbReference>
<dbReference type="Pfam" id="PF01739">
    <property type="entry name" value="CheR"/>
    <property type="match status" value="1"/>
</dbReference>
<sequence length="343" mass="37116">MSLTQDTFAFVADVVRRRSAIQLEAGKEYLVESRLLPIARDAGHPGVDAYIRDVRAARRESDLAEIVEALTTNETSWFRDNTPFSALRTHIVPGLRADRPVLDGVRVWSAACSTGQEPYSIAMTLTDVLGPGARFDITATDLSDQVLAQARSGRYSQLEVNRGLPAPMMVRWFQRNGHDWQIADELRRAITFTKHNLLDPPPGGPFDIVFLRNVLIYFDLDTKRSILGRVHRVLKPGGYLVLGAAETTIGVDGDWERVPVERGSVYRPVQAGALPSPRPASGALTGATPAVPAAAGPAAPAPFGSRAPATSTSWPPTARPATTTLPTAPRRPAGPAFEQGVTR</sequence>
<evidence type="ECO:0000259" key="7">
    <source>
        <dbReference type="PROSITE" id="PS50123"/>
    </source>
</evidence>
<dbReference type="Proteomes" id="UP000642125">
    <property type="component" value="Unassembled WGS sequence"/>
</dbReference>
<protein>
    <recommendedName>
        <fullName evidence="2">protein-glutamate O-methyltransferase</fullName>
        <ecNumber evidence="2">2.1.1.80</ecNumber>
    </recommendedName>
</protein>
<dbReference type="CDD" id="cd02440">
    <property type="entry name" value="AdoMet_MTases"/>
    <property type="match status" value="1"/>
</dbReference>
<keyword evidence="4" id="KW-0808">Transferase</keyword>
<gene>
    <name evidence="8" type="primary">cheR1</name>
    <name evidence="8" type="ORF">Cpa01nite_33560</name>
</gene>
<dbReference type="InterPro" id="IPR022641">
    <property type="entry name" value="CheR_N"/>
</dbReference>
<dbReference type="SUPFAM" id="SSF53335">
    <property type="entry name" value="S-adenosyl-L-methionine-dependent methyltransferases"/>
    <property type="match status" value="1"/>
</dbReference>
<keyword evidence="9" id="KW-1185">Reference proteome</keyword>
<evidence type="ECO:0000313" key="8">
    <source>
        <dbReference type="EMBL" id="GIG37975.1"/>
    </source>
</evidence>
<dbReference type="Gene3D" id="1.10.155.10">
    <property type="entry name" value="Chemotaxis receptor methyltransferase CheR, N-terminal domain"/>
    <property type="match status" value="1"/>
</dbReference>
<dbReference type="PRINTS" id="PR00996">
    <property type="entry name" value="CHERMTFRASE"/>
</dbReference>
<dbReference type="AlphaFoldDB" id="A0A919U832"/>
<feature type="compositionally biased region" description="Low complexity" evidence="6">
    <location>
        <begin position="282"/>
        <end position="336"/>
    </location>
</feature>
<dbReference type="PROSITE" id="PS50123">
    <property type="entry name" value="CHER"/>
    <property type="match status" value="1"/>
</dbReference>
<organism evidence="8 9">
    <name type="scientific">Cellulomonas pakistanensis</name>
    <dbReference type="NCBI Taxonomy" id="992287"/>
    <lineage>
        <taxon>Bacteria</taxon>
        <taxon>Bacillati</taxon>
        <taxon>Actinomycetota</taxon>
        <taxon>Actinomycetes</taxon>
        <taxon>Micrococcales</taxon>
        <taxon>Cellulomonadaceae</taxon>
        <taxon>Cellulomonas</taxon>
    </lineage>
</organism>